<keyword evidence="7" id="KW-1185">Reference proteome</keyword>
<dbReference type="PRINTS" id="PR00455">
    <property type="entry name" value="HTHTETR"/>
</dbReference>
<dbReference type="EMBL" id="PDUD01000010">
    <property type="protein sequence ID" value="PHN07371.1"/>
    <property type="molecule type" value="Genomic_DNA"/>
</dbReference>
<dbReference type="InterPro" id="IPR009057">
    <property type="entry name" value="Homeodomain-like_sf"/>
</dbReference>
<keyword evidence="2 4" id="KW-0238">DNA-binding</keyword>
<feature type="domain" description="HTH tetR-type" evidence="5">
    <location>
        <begin position="12"/>
        <end position="72"/>
    </location>
</feature>
<sequence length="192" mass="22004">MGIKERKARQKAELRKKILKSARSLARKNGWEAVTTRKLAEKVEYSTTVIYEHFGNKDQLLLLLREEGFERIQQAVEKALDPSLPPKKQLVEAGLASWKFAREKPEYYQVMFNLGGIHCPSDEESKGLQKAASVVYRILAQAGVADSESTFMNWWALVHGFIALDMNGQMPFSSEKMERLLKESLERLMTRL</sequence>
<dbReference type="OrthoDB" id="594604at2"/>
<dbReference type="GO" id="GO:0003677">
    <property type="term" value="F:DNA binding"/>
    <property type="evidence" value="ECO:0007669"/>
    <property type="project" value="UniProtKB-UniRule"/>
</dbReference>
<dbReference type="Pfam" id="PF00440">
    <property type="entry name" value="TetR_N"/>
    <property type="match status" value="1"/>
</dbReference>
<feature type="DNA-binding region" description="H-T-H motif" evidence="4">
    <location>
        <begin position="35"/>
        <end position="54"/>
    </location>
</feature>
<dbReference type="InterPro" id="IPR025996">
    <property type="entry name" value="MT1864/Rv1816-like_C"/>
</dbReference>
<dbReference type="RefSeq" id="WP_099149301.1">
    <property type="nucleotide sequence ID" value="NZ_PDUD01000010.1"/>
</dbReference>
<evidence type="ECO:0000256" key="4">
    <source>
        <dbReference type="PROSITE-ProRule" id="PRU00335"/>
    </source>
</evidence>
<gene>
    <name evidence="6" type="ORF">CRP01_07000</name>
</gene>
<evidence type="ECO:0000256" key="3">
    <source>
        <dbReference type="ARBA" id="ARBA00023163"/>
    </source>
</evidence>
<dbReference type="InterPro" id="IPR001647">
    <property type="entry name" value="HTH_TetR"/>
</dbReference>
<evidence type="ECO:0000313" key="6">
    <source>
        <dbReference type="EMBL" id="PHN07371.1"/>
    </source>
</evidence>
<dbReference type="PANTHER" id="PTHR43479">
    <property type="entry name" value="ACREF/ENVCD OPERON REPRESSOR-RELATED"/>
    <property type="match status" value="1"/>
</dbReference>
<organism evidence="6 7">
    <name type="scientific">Flavilitoribacter nigricans (strain ATCC 23147 / DSM 23189 / NBRC 102662 / NCIMB 1420 / SS-2)</name>
    <name type="common">Lewinella nigricans</name>
    <dbReference type="NCBI Taxonomy" id="1122177"/>
    <lineage>
        <taxon>Bacteria</taxon>
        <taxon>Pseudomonadati</taxon>
        <taxon>Bacteroidota</taxon>
        <taxon>Saprospiria</taxon>
        <taxon>Saprospirales</taxon>
        <taxon>Lewinellaceae</taxon>
        <taxon>Flavilitoribacter</taxon>
    </lineage>
</organism>
<evidence type="ECO:0000256" key="1">
    <source>
        <dbReference type="ARBA" id="ARBA00023015"/>
    </source>
</evidence>
<keyword evidence="1" id="KW-0805">Transcription regulation</keyword>
<dbReference type="InterPro" id="IPR050624">
    <property type="entry name" value="HTH-type_Tx_Regulator"/>
</dbReference>
<evidence type="ECO:0000313" key="7">
    <source>
        <dbReference type="Proteomes" id="UP000223913"/>
    </source>
</evidence>
<name>A0A2D0NFV2_FLAN2</name>
<protein>
    <recommendedName>
        <fullName evidence="5">HTH tetR-type domain-containing protein</fullName>
    </recommendedName>
</protein>
<dbReference type="Pfam" id="PF13305">
    <property type="entry name" value="TetR_C_33"/>
    <property type="match status" value="1"/>
</dbReference>
<proteinExistence type="predicted"/>
<accession>A0A2D0NFV2</accession>
<dbReference type="SUPFAM" id="SSF46689">
    <property type="entry name" value="Homeodomain-like"/>
    <property type="match status" value="1"/>
</dbReference>
<dbReference type="Gene3D" id="1.10.357.10">
    <property type="entry name" value="Tetracycline Repressor, domain 2"/>
    <property type="match status" value="1"/>
</dbReference>
<reference evidence="6 7" key="1">
    <citation type="submission" date="2017-10" db="EMBL/GenBank/DDBJ databases">
        <title>The draft genome sequence of Lewinella nigricans NBRC 102662.</title>
        <authorList>
            <person name="Wang K."/>
        </authorList>
    </citation>
    <scope>NUCLEOTIDE SEQUENCE [LARGE SCALE GENOMIC DNA]</scope>
    <source>
        <strain evidence="6 7">NBRC 102662</strain>
    </source>
</reference>
<keyword evidence="3" id="KW-0804">Transcription</keyword>
<dbReference type="PANTHER" id="PTHR43479:SF11">
    <property type="entry name" value="ACREF_ENVCD OPERON REPRESSOR-RELATED"/>
    <property type="match status" value="1"/>
</dbReference>
<comment type="caution">
    <text evidence="6">The sequence shown here is derived from an EMBL/GenBank/DDBJ whole genome shotgun (WGS) entry which is preliminary data.</text>
</comment>
<dbReference type="Proteomes" id="UP000223913">
    <property type="component" value="Unassembled WGS sequence"/>
</dbReference>
<evidence type="ECO:0000256" key="2">
    <source>
        <dbReference type="ARBA" id="ARBA00023125"/>
    </source>
</evidence>
<dbReference type="PROSITE" id="PS50977">
    <property type="entry name" value="HTH_TETR_2"/>
    <property type="match status" value="1"/>
</dbReference>
<dbReference type="InterPro" id="IPR036271">
    <property type="entry name" value="Tet_transcr_reg_TetR-rel_C_sf"/>
</dbReference>
<dbReference type="AlphaFoldDB" id="A0A2D0NFV2"/>
<evidence type="ECO:0000259" key="5">
    <source>
        <dbReference type="PROSITE" id="PS50977"/>
    </source>
</evidence>
<dbReference type="SUPFAM" id="SSF48498">
    <property type="entry name" value="Tetracyclin repressor-like, C-terminal domain"/>
    <property type="match status" value="1"/>
</dbReference>